<dbReference type="EMBL" id="AL606588">
    <property type="protein sequence ID" value="CAE06003.3"/>
    <property type="molecule type" value="Genomic_DNA"/>
</dbReference>
<gene>
    <name evidence="1" type="primary">OSJNBa0016O02.13</name>
</gene>
<proteinExistence type="predicted"/>
<accession>Q7XJV7</accession>
<evidence type="ECO:0000313" key="2">
    <source>
        <dbReference type="Proteomes" id="UP000000763"/>
    </source>
</evidence>
<dbReference type="AlphaFoldDB" id="Q7XJV7"/>
<reference evidence="2" key="1">
    <citation type="journal article" date="2005" name="Nature">
        <title>The map-based sequence of the rice genome.</title>
        <authorList>
            <consortium name="International rice genome sequencing project (IRGSP)"/>
            <person name="Matsumoto T."/>
            <person name="Wu J."/>
            <person name="Kanamori H."/>
            <person name="Katayose Y."/>
            <person name="Fujisawa M."/>
            <person name="Namiki N."/>
            <person name="Mizuno H."/>
            <person name="Yamamoto K."/>
            <person name="Antonio B.A."/>
            <person name="Baba T."/>
            <person name="Sakata K."/>
            <person name="Nagamura Y."/>
            <person name="Aoki H."/>
            <person name="Arikawa K."/>
            <person name="Arita K."/>
            <person name="Bito T."/>
            <person name="Chiden Y."/>
            <person name="Fujitsuka N."/>
            <person name="Fukunaka R."/>
            <person name="Hamada M."/>
            <person name="Harada C."/>
            <person name="Hayashi A."/>
            <person name="Hijishita S."/>
            <person name="Honda M."/>
            <person name="Hosokawa S."/>
            <person name="Ichikawa Y."/>
            <person name="Idonuma A."/>
            <person name="Iijima M."/>
            <person name="Ikeda M."/>
            <person name="Ikeno M."/>
            <person name="Ito K."/>
            <person name="Ito S."/>
            <person name="Ito T."/>
            <person name="Ito Y."/>
            <person name="Ito Y."/>
            <person name="Iwabuchi A."/>
            <person name="Kamiya K."/>
            <person name="Karasawa W."/>
            <person name="Kurita K."/>
            <person name="Katagiri S."/>
            <person name="Kikuta A."/>
            <person name="Kobayashi H."/>
            <person name="Kobayashi N."/>
            <person name="Machita K."/>
            <person name="Maehara T."/>
            <person name="Masukawa M."/>
            <person name="Mizubayashi T."/>
            <person name="Mukai Y."/>
            <person name="Nagasaki H."/>
            <person name="Nagata Y."/>
            <person name="Naito S."/>
            <person name="Nakashima M."/>
            <person name="Nakama Y."/>
            <person name="Nakamichi Y."/>
            <person name="Nakamura M."/>
            <person name="Meguro A."/>
            <person name="Negishi M."/>
            <person name="Ohta I."/>
            <person name="Ohta T."/>
            <person name="Okamoto M."/>
            <person name="Ono N."/>
            <person name="Saji S."/>
            <person name="Sakaguchi M."/>
            <person name="Sakai K."/>
            <person name="Shibata M."/>
            <person name="Shimokawa T."/>
            <person name="Song J."/>
            <person name="Takazaki Y."/>
            <person name="Terasawa K."/>
            <person name="Tsugane M."/>
            <person name="Tsuji K."/>
            <person name="Ueda S."/>
            <person name="Waki K."/>
            <person name="Yamagata H."/>
            <person name="Yamamoto M."/>
            <person name="Yamamoto S."/>
            <person name="Yamane H."/>
            <person name="Yoshiki S."/>
            <person name="Yoshihara R."/>
            <person name="Yukawa K."/>
            <person name="Zhong H."/>
            <person name="Yano M."/>
            <person name="Yuan Q."/>
            <person name="Ouyang S."/>
            <person name="Liu J."/>
            <person name="Jones K.M."/>
            <person name="Gansberger K."/>
            <person name="Moffat K."/>
            <person name="Hill J."/>
            <person name="Bera J."/>
            <person name="Fadrosh D."/>
            <person name="Jin S."/>
            <person name="Johri S."/>
            <person name="Kim M."/>
            <person name="Overton L."/>
            <person name="Reardon M."/>
            <person name="Tsitrin T."/>
            <person name="Vuong H."/>
            <person name="Weaver B."/>
            <person name="Ciecko A."/>
            <person name="Tallon L."/>
            <person name="Jackson J."/>
            <person name="Pai G."/>
            <person name="Aken S.V."/>
            <person name="Utterback T."/>
            <person name="Reidmuller S."/>
            <person name="Feldblyum T."/>
            <person name="Hsiao J."/>
            <person name="Zismann V."/>
            <person name="Iobst S."/>
            <person name="de Vazeille A.R."/>
            <person name="Buell C.R."/>
            <person name="Ying K."/>
            <person name="Li Y."/>
            <person name="Lu T."/>
            <person name="Huang Y."/>
            <person name="Zhao Q."/>
            <person name="Feng Q."/>
            <person name="Zhang L."/>
            <person name="Zhu J."/>
            <person name="Weng Q."/>
            <person name="Mu J."/>
            <person name="Lu Y."/>
            <person name="Fan D."/>
            <person name="Liu Y."/>
            <person name="Guan J."/>
            <person name="Zhang Y."/>
            <person name="Yu S."/>
            <person name="Liu X."/>
            <person name="Zhang Y."/>
            <person name="Hong G."/>
            <person name="Han B."/>
            <person name="Choisne N."/>
            <person name="Demange N."/>
            <person name="Orjeda G."/>
            <person name="Samain S."/>
            <person name="Cattolico L."/>
            <person name="Pelletier E."/>
            <person name="Couloux A."/>
            <person name="Segurens B."/>
            <person name="Wincker P."/>
            <person name="D'Hont A."/>
            <person name="Scarpelli C."/>
            <person name="Weissenbach J."/>
            <person name="Salanoubat M."/>
            <person name="Quetier F."/>
            <person name="Yu Y."/>
            <person name="Kim H.R."/>
            <person name="Rambo T."/>
            <person name="Currie J."/>
            <person name="Collura K."/>
            <person name="Luo M."/>
            <person name="Yang T."/>
            <person name="Ammiraju J.S.S."/>
            <person name="Engler F."/>
            <person name="Soderlund C."/>
            <person name="Wing R.A."/>
            <person name="Palmer L.E."/>
            <person name="de la Bastide M."/>
            <person name="Spiegel L."/>
            <person name="Nascimento L."/>
            <person name="Zutavern T."/>
            <person name="O'Shaughnessy A."/>
            <person name="Dike S."/>
            <person name="Dedhia N."/>
            <person name="Preston R."/>
            <person name="Balija V."/>
            <person name="McCombie W.R."/>
            <person name="Chow T."/>
            <person name="Chen H."/>
            <person name="Chung M."/>
            <person name="Chen C."/>
            <person name="Shaw J."/>
            <person name="Wu H."/>
            <person name="Hsiao K."/>
            <person name="Chao Y."/>
            <person name="Chu M."/>
            <person name="Cheng C."/>
            <person name="Hour A."/>
            <person name="Lee P."/>
            <person name="Lin S."/>
            <person name="Lin Y."/>
            <person name="Liou J."/>
            <person name="Liu S."/>
            <person name="Hsing Y."/>
            <person name="Raghuvanshi S."/>
            <person name="Mohanty A."/>
            <person name="Bharti A.K."/>
            <person name="Gaur A."/>
            <person name="Gupta V."/>
            <person name="Kumar D."/>
            <person name="Ravi V."/>
            <person name="Vij S."/>
            <person name="Kapur A."/>
            <person name="Khurana P."/>
            <person name="Khurana P."/>
            <person name="Khurana J.P."/>
            <person name="Tyagi A.K."/>
            <person name="Gaikwad K."/>
            <person name="Singh A."/>
            <person name="Dalal V."/>
            <person name="Srivastava S."/>
            <person name="Dixit A."/>
            <person name="Pal A.K."/>
            <person name="Ghazi I.A."/>
            <person name="Yadav M."/>
            <person name="Pandit A."/>
            <person name="Bhargava A."/>
            <person name="Sureshbabu K."/>
            <person name="Batra K."/>
            <person name="Sharma T.R."/>
            <person name="Mohapatra T."/>
            <person name="Singh N.K."/>
            <person name="Messing J."/>
            <person name="Nelson A.B."/>
            <person name="Fuks G."/>
            <person name="Kavchok S."/>
            <person name="Keizer G."/>
            <person name="Linton E."/>
            <person name="Llaca V."/>
            <person name="Song R."/>
            <person name="Tanyolac B."/>
            <person name="Young S."/>
            <person name="Ho-Il K."/>
            <person name="Hahn J.H."/>
            <person name="Sangsakoo G."/>
            <person name="Vanavichit A."/>
            <person name="de Mattos Luiz.A.T."/>
            <person name="Zimmer P.D."/>
            <person name="Malone G."/>
            <person name="Dellagostin O."/>
            <person name="de Oliveira A.C."/>
            <person name="Bevan M."/>
            <person name="Bancroft I."/>
            <person name="Minx P."/>
            <person name="Cordum H."/>
            <person name="Wilson R."/>
            <person name="Cheng Z."/>
            <person name="Jin W."/>
            <person name="Jiang J."/>
            <person name="Leong S.A."/>
            <person name="Iwama H."/>
            <person name="Gojobori T."/>
            <person name="Itoh T."/>
            <person name="Niimura Y."/>
            <person name="Fujii Y."/>
            <person name="Habara T."/>
            <person name="Sakai H."/>
            <person name="Sato Y."/>
            <person name="Wilson G."/>
            <person name="Kumar K."/>
            <person name="McCouch S."/>
            <person name="Juretic N."/>
            <person name="Hoen D."/>
            <person name="Wright S."/>
            <person name="Bruskiewich R."/>
            <person name="Bureau T."/>
            <person name="Miyao A."/>
            <person name="Hirochika H."/>
            <person name="Nishikawa T."/>
            <person name="Kadowaki K."/>
            <person name="Sugiura M."/>
            <person name="Burr B."/>
            <person name="Sasaki T."/>
        </authorList>
    </citation>
    <scope>NUCLEOTIDE SEQUENCE [LARGE SCALE GENOMIC DNA]</scope>
    <source>
        <strain evidence="2">cv. Nipponbare</strain>
    </source>
</reference>
<protein>
    <submittedName>
        <fullName evidence="1">OSJNBa0016O02.13 protein</fullName>
    </submittedName>
</protein>
<dbReference type="Proteomes" id="UP000000763">
    <property type="component" value="Chromosome 4"/>
</dbReference>
<sequence length="149" mass="16878">MGVREMVLLARWFSNQYVAISRTATSDGRGKFYSALSKTPCLYGSVRRSTKASTINVDKAPSQSLRLLDRSRTDYGYHIPDSSWLNLDRTHHIPCPIRKQPADIGGVPDKERQSEFYMETTRTSRIVSILVSLVLLGQGDTYVYKYKAP</sequence>
<name>Q7XJV7_ORYSJ</name>
<evidence type="ECO:0000313" key="1">
    <source>
        <dbReference type="EMBL" id="CAE06003.3"/>
    </source>
</evidence>
<organism evidence="1 2">
    <name type="scientific">Oryza sativa subsp. japonica</name>
    <name type="common">Rice</name>
    <dbReference type="NCBI Taxonomy" id="39947"/>
    <lineage>
        <taxon>Eukaryota</taxon>
        <taxon>Viridiplantae</taxon>
        <taxon>Streptophyta</taxon>
        <taxon>Embryophyta</taxon>
        <taxon>Tracheophyta</taxon>
        <taxon>Spermatophyta</taxon>
        <taxon>Magnoliopsida</taxon>
        <taxon>Liliopsida</taxon>
        <taxon>Poales</taxon>
        <taxon>Poaceae</taxon>
        <taxon>BOP clade</taxon>
        <taxon>Oryzoideae</taxon>
        <taxon>Oryzeae</taxon>
        <taxon>Oryzinae</taxon>
        <taxon>Oryza</taxon>
        <taxon>Oryza sativa</taxon>
    </lineage>
</organism>
<reference evidence="2" key="2">
    <citation type="journal article" date="2008" name="Nucleic Acids Res.">
        <title>The rice annotation project database (RAP-DB): 2008 update.</title>
        <authorList>
            <consortium name="The rice annotation project (RAP)"/>
        </authorList>
    </citation>
    <scope>GENOME REANNOTATION</scope>
    <source>
        <strain evidence="2">cv. Nipponbare</strain>
    </source>
</reference>